<dbReference type="Proteomes" id="UP001189429">
    <property type="component" value="Unassembled WGS sequence"/>
</dbReference>
<evidence type="ECO:0000313" key="3">
    <source>
        <dbReference type="Proteomes" id="UP001189429"/>
    </source>
</evidence>
<dbReference type="EMBL" id="CAUYUJ010014552">
    <property type="protein sequence ID" value="CAK0843136.1"/>
    <property type="molecule type" value="Genomic_DNA"/>
</dbReference>
<feature type="compositionally biased region" description="Basic and acidic residues" evidence="1">
    <location>
        <begin position="36"/>
        <end position="50"/>
    </location>
</feature>
<dbReference type="InterPro" id="IPR039986">
    <property type="entry name" value="CFAP210"/>
</dbReference>
<protein>
    <recommendedName>
        <fullName evidence="4">V-type proton ATPase subunit G</fullName>
    </recommendedName>
</protein>
<evidence type="ECO:0000313" key="2">
    <source>
        <dbReference type="EMBL" id="CAK0843136.1"/>
    </source>
</evidence>
<proteinExistence type="predicted"/>
<evidence type="ECO:0000256" key="1">
    <source>
        <dbReference type="SAM" id="MobiDB-lite"/>
    </source>
</evidence>
<feature type="region of interest" description="Disordered" evidence="1">
    <location>
        <begin position="21"/>
        <end position="83"/>
    </location>
</feature>
<gene>
    <name evidence="2" type="ORF">PCOR1329_LOCUS37569</name>
</gene>
<organism evidence="2 3">
    <name type="scientific">Prorocentrum cordatum</name>
    <dbReference type="NCBI Taxonomy" id="2364126"/>
    <lineage>
        <taxon>Eukaryota</taxon>
        <taxon>Sar</taxon>
        <taxon>Alveolata</taxon>
        <taxon>Dinophyceae</taxon>
        <taxon>Prorocentrales</taxon>
        <taxon>Prorocentraceae</taxon>
        <taxon>Prorocentrum</taxon>
    </lineage>
</organism>
<reference evidence="2" key="1">
    <citation type="submission" date="2023-10" db="EMBL/GenBank/DDBJ databases">
        <authorList>
            <person name="Chen Y."/>
            <person name="Shah S."/>
            <person name="Dougan E. K."/>
            <person name="Thang M."/>
            <person name="Chan C."/>
        </authorList>
    </citation>
    <scope>NUCLEOTIDE SEQUENCE [LARGE SCALE GENOMIC DNA]</scope>
</reference>
<sequence>MAGQPIIISAQELDRIRAQVSAPGASLGDSKAQQRKKAEELSLMSKERAKSWNNTLEGSRRKKAQEKKEKLEAQELERQKQDAEEARIQLEQRKVTIDRANKILYDESDRMKASGACGASGTCYHER</sequence>
<accession>A0ABN9TBQ6</accession>
<dbReference type="PANTHER" id="PTHR28663">
    <property type="entry name" value="COILED-COIL DOMAIN-CONTAINING PROTEIN 173"/>
    <property type="match status" value="1"/>
</dbReference>
<dbReference type="PANTHER" id="PTHR28663:SF1">
    <property type="entry name" value="CILIA- AND FLAGELLA- ASSOCIATED PROTEIN 210"/>
    <property type="match status" value="1"/>
</dbReference>
<comment type="caution">
    <text evidence="2">The sequence shown here is derived from an EMBL/GenBank/DDBJ whole genome shotgun (WGS) entry which is preliminary data.</text>
</comment>
<keyword evidence="3" id="KW-1185">Reference proteome</keyword>
<name>A0ABN9TBQ6_9DINO</name>
<feature type="compositionally biased region" description="Basic and acidic residues" evidence="1">
    <location>
        <begin position="66"/>
        <end position="83"/>
    </location>
</feature>
<evidence type="ECO:0008006" key="4">
    <source>
        <dbReference type="Google" id="ProtNLM"/>
    </source>
</evidence>